<dbReference type="PROSITE" id="PS51968">
    <property type="entry name" value="GRH_CP2_DB"/>
    <property type="match status" value="1"/>
</dbReference>
<evidence type="ECO:0000256" key="3">
    <source>
        <dbReference type="ARBA" id="ARBA00023125"/>
    </source>
</evidence>
<dbReference type="GO" id="GO:0021915">
    <property type="term" value="P:neural tube development"/>
    <property type="evidence" value="ECO:0007669"/>
    <property type="project" value="TreeGrafter"/>
</dbReference>
<accession>A0A8C1APF5</accession>
<evidence type="ECO:0000256" key="4">
    <source>
        <dbReference type="ARBA" id="ARBA00023163"/>
    </source>
</evidence>
<evidence type="ECO:0000313" key="8">
    <source>
        <dbReference type="Ensembl" id="ENSCCRP00000021295.2"/>
    </source>
</evidence>
<evidence type="ECO:0000256" key="5">
    <source>
        <dbReference type="ARBA" id="ARBA00023242"/>
    </source>
</evidence>
<evidence type="ECO:0000256" key="2">
    <source>
        <dbReference type="ARBA" id="ARBA00023015"/>
    </source>
</evidence>
<protein>
    <submittedName>
        <fullName evidence="8">Grainyhead-like transcription factor 2a</fullName>
    </submittedName>
</protein>
<organism evidence="8 9">
    <name type="scientific">Cyprinus carpio carpio</name>
    <dbReference type="NCBI Taxonomy" id="630221"/>
    <lineage>
        <taxon>Eukaryota</taxon>
        <taxon>Metazoa</taxon>
        <taxon>Chordata</taxon>
        <taxon>Craniata</taxon>
        <taxon>Vertebrata</taxon>
        <taxon>Euteleostomi</taxon>
        <taxon>Actinopterygii</taxon>
        <taxon>Neopterygii</taxon>
        <taxon>Teleostei</taxon>
        <taxon>Ostariophysi</taxon>
        <taxon>Cypriniformes</taxon>
        <taxon>Cyprinidae</taxon>
        <taxon>Cyprininae</taxon>
        <taxon>Cyprinus</taxon>
    </lineage>
</organism>
<evidence type="ECO:0000259" key="7">
    <source>
        <dbReference type="PROSITE" id="PS51968"/>
    </source>
</evidence>
<keyword evidence="9" id="KW-1185">Reference proteome</keyword>
<dbReference type="PANTHER" id="PTHR11037">
    <property type="entry name" value="TRANSCRIPTION FACTOR CP2"/>
    <property type="match status" value="1"/>
</dbReference>
<dbReference type="InterPro" id="IPR040167">
    <property type="entry name" value="TF_CP2-like"/>
</dbReference>
<dbReference type="GO" id="GO:0007420">
    <property type="term" value="P:brain development"/>
    <property type="evidence" value="ECO:0007669"/>
    <property type="project" value="TreeGrafter"/>
</dbReference>
<dbReference type="GO" id="GO:0001228">
    <property type="term" value="F:DNA-binding transcription activator activity, RNA polymerase II-specific"/>
    <property type="evidence" value="ECO:0007669"/>
    <property type="project" value="TreeGrafter"/>
</dbReference>
<evidence type="ECO:0000256" key="6">
    <source>
        <dbReference type="PROSITE-ProRule" id="PRU01313"/>
    </source>
</evidence>
<dbReference type="Proteomes" id="UP001108240">
    <property type="component" value="Unplaced"/>
</dbReference>
<evidence type="ECO:0000256" key="1">
    <source>
        <dbReference type="ARBA" id="ARBA00004123"/>
    </source>
</evidence>
<name>A0A8C1APF5_CYPCA</name>
<evidence type="ECO:0000313" key="9">
    <source>
        <dbReference type="Proteomes" id="UP001108240"/>
    </source>
</evidence>
<reference evidence="8" key="1">
    <citation type="submission" date="2025-08" db="UniProtKB">
        <authorList>
            <consortium name="Ensembl"/>
        </authorList>
    </citation>
    <scope>IDENTIFICATION</scope>
</reference>
<comment type="subcellular location">
    <subcellularLocation>
        <location evidence="1 6">Nucleus</location>
    </subcellularLocation>
</comment>
<dbReference type="GeneTree" id="ENSGT00940000155788"/>
<dbReference type="Pfam" id="PF04516">
    <property type="entry name" value="CP2"/>
    <property type="match status" value="1"/>
</dbReference>
<keyword evidence="2" id="KW-0805">Transcription regulation</keyword>
<dbReference type="GO" id="GO:0005634">
    <property type="term" value="C:nucleus"/>
    <property type="evidence" value="ECO:0007669"/>
    <property type="project" value="UniProtKB-SubCell"/>
</dbReference>
<reference evidence="8" key="2">
    <citation type="submission" date="2025-09" db="UniProtKB">
        <authorList>
            <consortium name="Ensembl"/>
        </authorList>
    </citation>
    <scope>IDENTIFICATION</scope>
</reference>
<dbReference type="Pfam" id="PF25416">
    <property type="entry name" value="GRHL1_C"/>
    <property type="match status" value="1"/>
</dbReference>
<dbReference type="InterPro" id="IPR007604">
    <property type="entry name" value="CP2"/>
</dbReference>
<keyword evidence="4" id="KW-0804">Transcription</keyword>
<feature type="domain" description="Grh/CP2 DB" evidence="7">
    <location>
        <begin position="221"/>
        <end position="453"/>
    </location>
</feature>
<dbReference type="Ensembl" id="ENSCCRT00000023111.2">
    <property type="protein sequence ID" value="ENSCCRP00000021295.2"/>
    <property type="gene ID" value="ENSCCRG00000011654.2"/>
</dbReference>
<keyword evidence="5 6" id="KW-0539">Nucleus</keyword>
<dbReference type="PANTHER" id="PTHR11037:SF17">
    <property type="entry name" value="GRAINYHEAD-LIKE PROTEIN 2 HOMOLOG"/>
    <property type="match status" value="1"/>
</dbReference>
<dbReference type="AlphaFoldDB" id="A0A8C1APF5"/>
<dbReference type="InterPro" id="IPR057520">
    <property type="entry name" value="GRHL1/CP2_C"/>
</dbReference>
<keyword evidence="3 6" id="KW-0238">DNA-binding</keyword>
<proteinExistence type="predicted"/>
<sequence length="586" mass="67085">MAQEENKRLVVVVPNEMNIPSRRAFTSEDEAWKSYLENPLTAATKAMMSINGDEDSVAALGILYDYYKVPKEKRLLPVPKLPEDHEKSRIGQDGLESAENRIQVLKSLPVNLSLNTDVHSAENKQDLFGPVPAEEGVVATVKADVYSQAFSNHHQQQGIQYQRMTYHQPLQDPVSVSHDGYMKDEQCSTPDSTFEDSYPEETMKYRVPTTLGADDFSQEHSGIDMFQYSIEASRSVREKAGEGPMIYLNKGQFYGITLSETRANKGHRHPISKVRSVVMVVFGQEKYRDEQLKHWNYWHTRQHTAKQRVLDIADYKESFSTIGNIEEIAYNAVSFTWDVNEEAKVFITVNCLSTDFSSQKGVKGLPLMIQIDTYSYNNRSNRPIHRAYSQIKVFCDKGAERKIRDEEKKQLRKKVKGQAVGKRGSFATLAQKRPDITLFKTMTDLESQPVLFIPDVHLNNLQRAGQVRMNAVVAMKRPFRSSEEDISPPAKYSREERRVLLYVRRETDEVFDALMLRSPTLKSLLEAISGKYSIPVEKMTKIYKKSKKGILVNMDDNIIEHYCNEDTFILSIDNQADCFRVTLTEI</sequence>
<dbReference type="GO" id="GO:0000978">
    <property type="term" value="F:RNA polymerase II cis-regulatory region sequence-specific DNA binding"/>
    <property type="evidence" value="ECO:0007669"/>
    <property type="project" value="TreeGrafter"/>
</dbReference>